<dbReference type="InParanoid" id="K1VE70"/>
<dbReference type="eggNOG" id="ENOG502SCD9">
    <property type="taxonomic scope" value="Eukaryota"/>
</dbReference>
<dbReference type="HOGENOM" id="CLU_834678_0_0_1"/>
<feature type="compositionally biased region" description="Polar residues" evidence="1">
    <location>
        <begin position="263"/>
        <end position="282"/>
    </location>
</feature>
<dbReference type="CDD" id="cd00298">
    <property type="entry name" value="ACD_sHsps_p23-like"/>
    <property type="match status" value="1"/>
</dbReference>
<name>K1VE70_TRIAC</name>
<sequence>MNPPGVLVPIIRSSGTSNPTLESAQSSLDHSSSLESSLQSDSASTESGLRPVHSSTTGCYISAPMSPPVGYPMPQAGHPIASAAPLRPPVAPAIAAATEQAPERLSVISSSSSGSSRSNKSGSANVAAPGWAQPPSKTRAMSLESGLADRNTEAEPNVNPVQTVEGPSGEPIEVLKGEQGRIAIKSTPTQYEVLVWLPGFSINDITIVSRRHQVLHIVADQWDENDHAQWEIKLGDDAIMNSIRAAFTGQELRITVSRNLRQQFGNHSNTSNVSMRTASTRAAPSMSGAAIAHSHERSMSSPSTGWGALERRELEASSQSFREAAPPREIRQQ</sequence>
<protein>
    <recommendedName>
        <fullName evidence="4">SHSP domain-containing protein</fullName>
    </recommendedName>
</protein>
<dbReference type="SUPFAM" id="SSF49764">
    <property type="entry name" value="HSP20-like chaperones"/>
    <property type="match status" value="1"/>
</dbReference>
<gene>
    <name evidence="2" type="ORF">A1Q2_08274</name>
</gene>
<dbReference type="EMBL" id="AMBO01000412">
    <property type="protein sequence ID" value="EKC97351.1"/>
    <property type="molecule type" value="Genomic_DNA"/>
</dbReference>
<organism evidence="2 3">
    <name type="scientific">Trichosporon asahii var. asahii (strain CBS 8904)</name>
    <name type="common">Yeast</name>
    <dbReference type="NCBI Taxonomy" id="1220162"/>
    <lineage>
        <taxon>Eukaryota</taxon>
        <taxon>Fungi</taxon>
        <taxon>Dikarya</taxon>
        <taxon>Basidiomycota</taxon>
        <taxon>Agaricomycotina</taxon>
        <taxon>Tremellomycetes</taxon>
        <taxon>Trichosporonales</taxon>
        <taxon>Trichosporonaceae</taxon>
        <taxon>Trichosporon</taxon>
    </lineage>
</organism>
<reference evidence="2 3" key="1">
    <citation type="journal article" date="2012" name="Eukaryot. Cell">
        <title>Genome sequence of the Trichosporon asahii environmental strain CBS 8904.</title>
        <authorList>
            <person name="Yang R.Y."/>
            <person name="Li H.T."/>
            <person name="Zhu H."/>
            <person name="Zhou G.P."/>
            <person name="Wang M."/>
            <person name="Wang L."/>
        </authorList>
    </citation>
    <scope>NUCLEOTIDE SEQUENCE [LARGE SCALE GENOMIC DNA]</scope>
    <source>
        <strain evidence="2 3">CBS 8904</strain>
    </source>
</reference>
<feature type="region of interest" description="Disordered" evidence="1">
    <location>
        <begin position="105"/>
        <end position="170"/>
    </location>
</feature>
<feature type="compositionally biased region" description="Low complexity" evidence="1">
    <location>
        <begin position="21"/>
        <end position="44"/>
    </location>
</feature>
<feature type="compositionally biased region" description="Low complexity" evidence="1">
    <location>
        <begin position="105"/>
        <end position="123"/>
    </location>
</feature>
<dbReference type="OrthoDB" id="1431247at2759"/>
<proteinExistence type="predicted"/>
<keyword evidence="3" id="KW-1185">Reference proteome</keyword>
<dbReference type="Proteomes" id="UP000006757">
    <property type="component" value="Unassembled WGS sequence"/>
</dbReference>
<feature type="region of interest" description="Disordered" evidence="1">
    <location>
        <begin position="263"/>
        <end position="333"/>
    </location>
</feature>
<feature type="region of interest" description="Disordered" evidence="1">
    <location>
        <begin position="1"/>
        <end position="54"/>
    </location>
</feature>
<evidence type="ECO:0000313" key="3">
    <source>
        <dbReference type="Proteomes" id="UP000006757"/>
    </source>
</evidence>
<evidence type="ECO:0008006" key="4">
    <source>
        <dbReference type="Google" id="ProtNLM"/>
    </source>
</evidence>
<accession>K1VE70</accession>
<evidence type="ECO:0000256" key="1">
    <source>
        <dbReference type="SAM" id="MobiDB-lite"/>
    </source>
</evidence>
<dbReference type="InterPro" id="IPR008978">
    <property type="entry name" value="HSP20-like_chaperone"/>
</dbReference>
<comment type="caution">
    <text evidence="2">The sequence shown here is derived from an EMBL/GenBank/DDBJ whole genome shotgun (WGS) entry which is preliminary data.</text>
</comment>
<evidence type="ECO:0000313" key="2">
    <source>
        <dbReference type="EMBL" id="EKC97351.1"/>
    </source>
</evidence>
<dbReference type="AlphaFoldDB" id="K1VE70"/>